<keyword evidence="3" id="KW-1185">Reference proteome</keyword>
<evidence type="ECO:0000256" key="1">
    <source>
        <dbReference type="ARBA" id="ARBA00005254"/>
    </source>
</evidence>
<dbReference type="InterPro" id="IPR029045">
    <property type="entry name" value="ClpP/crotonase-like_dom_sf"/>
</dbReference>
<dbReference type="EMBL" id="JAMLDX010000015">
    <property type="protein sequence ID" value="MCP3732097.1"/>
    <property type="molecule type" value="Genomic_DNA"/>
</dbReference>
<proteinExistence type="inferred from homology"/>
<dbReference type="AlphaFoldDB" id="A0A9X2HM22"/>
<comment type="caution">
    <text evidence="2">The sequence shown here is derived from an EMBL/GenBank/DDBJ whole genome shotgun (WGS) entry which is preliminary data.</text>
</comment>
<protein>
    <recommendedName>
        <fullName evidence="4">Enoyl-CoA hydratase</fullName>
    </recommendedName>
</protein>
<evidence type="ECO:0008006" key="4">
    <source>
        <dbReference type="Google" id="ProtNLM"/>
    </source>
</evidence>
<accession>A0A9X2HM22</accession>
<dbReference type="Gene3D" id="1.10.12.10">
    <property type="entry name" value="Lyase 2-enoyl-coa Hydratase, Chain A, domain 2"/>
    <property type="match status" value="1"/>
</dbReference>
<dbReference type="Proteomes" id="UP001139451">
    <property type="component" value="Unassembled WGS sequence"/>
</dbReference>
<dbReference type="InterPro" id="IPR014748">
    <property type="entry name" value="Enoyl-CoA_hydra_C"/>
</dbReference>
<organism evidence="2 3">
    <name type="scientific">Sphingomonas tagetis</name>
    <dbReference type="NCBI Taxonomy" id="2949092"/>
    <lineage>
        <taxon>Bacteria</taxon>
        <taxon>Pseudomonadati</taxon>
        <taxon>Pseudomonadota</taxon>
        <taxon>Alphaproteobacteria</taxon>
        <taxon>Sphingomonadales</taxon>
        <taxon>Sphingomonadaceae</taxon>
        <taxon>Sphingomonas</taxon>
    </lineage>
</organism>
<name>A0A9X2HM22_9SPHN</name>
<evidence type="ECO:0000313" key="2">
    <source>
        <dbReference type="EMBL" id="MCP3732097.1"/>
    </source>
</evidence>
<evidence type="ECO:0000313" key="3">
    <source>
        <dbReference type="Proteomes" id="UP001139451"/>
    </source>
</evidence>
<comment type="similarity">
    <text evidence="1">Belongs to the enoyl-CoA hydratase/isomerase family.</text>
</comment>
<dbReference type="SUPFAM" id="SSF52096">
    <property type="entry name" value="ClpP/crotonase"/>
    <property type="match status" value="1"/>
</dbReference>
<sequence length="66" mass="7273">MAVKIAGKAPIAVRESLGVARRAFGMADEALFMLGLKAQDRILQTEDFAEGPRAFIEKRAPNWKGR</sequence>
<gene>
    <name evidence="2" type="ORF">M9978_16865</name>
</gene>
<reference evidence="2" key="1">
    <citation type="submission" date="2022-05" db="EMBL/GenBank/DDBJ databases">
        <title>Sphingomonas sp. strain MG17 Genome sequencing and assembly.</title>
        <authorList>
            <person name="Kim I."/>
        </authorList>
    </citation>
    <scope>NUCLEOTIDE SEQUENCE</scope>
    <source>
        <strain evidence="2">MG17</strain>
    </source>
</reference>